<protein>
    <submittedName>
        <fullName evidence="1">Uncharacterized protein</fullName>
    </submittedName>
</protein>
<evidence type="ECO:0000313" key="1">
    <source>
        <dbReference type="EMBL" id="CDW50109.1"/>
    </source>
</evidence>
<dbReference type="AlphaFoldDB" id="A0A0K2VI40"/>
<sequence>IVIEYDISPYAYANNSSSKTSTCLIIYKDTIDIYVDVVVCKLGKIVH</sequence>
<name>A0A0K2VI40_LEPSM</name>
<accession>A0A0K2VI40</accession>
<reference evidence="1" key="1">
    <citation type="submission" date="2014-05" db="EMBL/GenBank/DDBJ databases">
        <authorList>
            <person name="Chronopoulou M."/>
        </authorList>
    </citation>
    <scope>NUCLEOTIDE SEQUENCE</scope>
    <source>
        <tissue evidence="1">Whole organism</tissue>
    </source>
</reference>
<proteinExistence type="predicted"/>
<organism evidence="1">
    <name type="scientific">Lepeophtheirus salmonis</name>
    <name type="common">Salmon louse</name>
    <name type="synonym">Caligus salmonis</name>
    <dbReference type="NCBI Taxonomy" id="72036"/>
    <lineage>
        <taxon>Eukaryota</taxon>
        <taxon>Metazoa</taxon>
        <taxon>Ecdysozoa</taxon>
        <taxon>Arthropoda</taxon>
        <taxon>Crustacea</taxon>
        <taxon>Multicrustacea</taxon>
        <taxon>Hexanauplia</taxon>
        <taxon>Copepoda</taxon>
        <taxon>Siphonostomatoida</taxon>
        <taxon>Caligidae</taxon>
        <taxon>Lepeophtheirus</taxon>
    </lineage>
</organism>
<feature type="non-terminal residue" evidence="1">
    <location>
        <position position="1"/>
    </location>
</feature>
<dbReference type="EMBL" id="HACA01032748">
    <property type="protein sequence ID" value="CDW50109.1"/>
    <property type="molecule type" value="Transcribed_RNA"/>
</dbReference>